<organism evidence="1 2">
    <name type="scientific">Thalassotalea profundi</name>
    <dbReference type="NCBI Taxonomy" id="2036687"/>
    <lineage>
        <taxon>Bacteria</taxon>
        <taxon>Pseudomonadati</taxon>
        <taxon>Pseudomonadota</taxon>
        <taxon>Gammaproteobacteria</taxon>
        <taxon>Alteromonadales</taxon>
        <taxon>Colwelliaceae</taxon>
        <taxon>Thalassotalea</taxon>
    </lineage>
</organism>
<accession>A0ABQ3IN64</accession>
<evidence type="ECO:0000313" key="2">
    <source>
        <dbReference type="Proteomes" id="UP000626370"/>
    </source>
</evidence>
<name>A0ABQ3IN64_9GAMM</name>
<sequence length="106" mass="12791">MLIIAWFAFQLYRAKQFTRFKVMINTDLKAKVIASIEEELIETRSEIYPNNECHQQATIDYWCRYPVRIIQAALIREIISDAWLKETGNYRNCQHLFHVQRDKMHN</sequence>
<dbReference type="EMBL" id="BNAH01000005">
    <property type="protein sequence ID" value="GHE86574.1"/>
    <property type="molecule type" value="Genomic_DNA"/>
</dbReference>
<proteinExistence type="predicted"/>
<comment type="caution">
    <text evidence="1">The sequence shown here is derived from an EMBL/GenBank/DDBJ whole genome shotgun (WGS) entry which is preliminary data.</text>
</comment>
<keyword evidence="2" id="KW-1185">Reference proteome</keyword>
<protein>
    <submittedName>
        <fullName evidence="1">Uncharacterized protein</fullName>
    </submittedName>
</protein>
<reference evidence="2" key="1">
    <citation type="journal article" date="2019" name="Int. J. Syst. Evol. Microbiol.">
        <title>The Global Catalogue of Microorganisms (GCM) 10K type strain sequencing project: providing services to taxonomists for standard genome sequencing and annotation.</title>
        <authorList>
            <consortium name="The Broad Institute Genomics Platform"/>
            <consortium name="The Broad Institute Genome Sequencing Center for Infectious Disease"/>
            <person name="Wu L."/>
            <person name="Ma J."/>
        </authorList>
    </citation>
    <scope>NUCLEOTIDE SEQUENCE [LARGE SCALE GENOMIC DNA]</scope>
    <source>
        <strain evidence="2">CGMCC 1.15922</strain>
    </source>
</reference>
<gene>
    <name evidence="1" type="ORF">GCM10011501_14720</name>
</gene>
<dbReference type="Proteomes" id="UP000626370">
    <property type="component" value="Unassembled WGS sequence"/>
</dbReference>
<evidence type="ECO:0000313" key="1">
    <source>
        <dbReference type="EMBL" id="GHE86574.1"/>
    </source>
</evidence>